<feature type="non-terminal residue" evidence="5">
    <location>
        <position position="1"/>
    </location>
</feature>
<comment type="subcellular location">
    <subcellularLocation>
        <location evidence="1">Endomembrane system</location>
    </subcellularLocation>
</comment>
<accession>A0A7K8X024</accession>
<evidence type="ECO:0000256" key="2">
    <source>
        <dbReference type="ARBA" id="ARBA00022553"/>
    </source>
</evidence>
<sequence length="107" mass="12316">ELEDLLSTKSKTLDELKQSLAFNDSADQTTETLSLRMPELCEMMDSIVNQVAQLKTSVQSIMEQWRVYDEAYTDVSLKTTRYLYCVKQCKPSVLSLESLKKQIKTLQ</sequence>
<keyword evidence="3" id="KW-0677">Repeat</keyword>
<dbReference type="EMBL" id="VWZE01000053">
    <property type="protein sequence ID" value="NXF84611.1"/>
    <property type="molecule type" value="Genomic_DNA"/>
</dbReference>
<keyword evidence="4" id="KW-0472">Membrane</keyword>
<feature type="non-terminal residue" evidence="5">
    <location>
        <position position="107"/>
    </location>
</feature>
<evidence type="ECO:0000256" key="3">
    <source>
        <dbReference type="ARBA" id="ARBA00022737"/>
    </source>
</evidence>
<evidence type="ECO:0000256" key="4">
    <source>
        <dbReference type="ARBA" id="ARBA00023136"/>
    </source>
</evidence>
<name>A0A7K8X024_9PICI</name>
<evidence type="ECO:0000313" key="6">
    <source>
        <dbReference type="Proteomes" id="UP000583613"/>
    </source>
</evidence>
<dbReference type="PANTHER" id="PTHR14514">
    <property type="entry name" value="PKA ANCHORING PROTEIN"/>
    <property type="match status" value="1"/>
</dbReference>
<keyword evidence="6" id="KW-1185">Reference proteome</keyword>
<comment type="caution">
    <text evidence="5">The sequence shown here is derived from an EMBL/GenBank/DDBJ whole genome shotgun (WGS) entry which is preliminary data.</text>
</comment>
<keyword evidence="2" id="KW-0597">Phosphoprotein</keyword>
<dbReference type="Proteomes" id="UP000583613">
    <property type="component" value="Unassembled WGS sequence"/>
</dbReference>
<evidence type="ECO:0000313" key="5">
    <source>
        <dbReference type="EMBL" id="NXF84611.1"/>
    </source>
</evidence>
<dbReference type="PANTHER" id="PTHR14514:SF4">
    <property type="entry name" value="NESPRIN-2"/>
    <property type="match status" value="1"/>
</dbReference>
<evidence type="ECO:0000256" key="1">
    <source>
        <dbReference type="ARBA" id="ARBA00004308"/>
    </source>
</evidence>
<dbReference type="OrthoDB" id="18740at2759"/>
<reference evidence="5 6" key="1">
    <citation type="submission" date="2019-09" db="EMBL/GenBank/DDBJ databases">
        <title>Bird 10,000 Genomes (B10K) Project - Family phase.</title>
        <authorList>
            <person name="Zhang G."/>
        </authorList>
    </citation>
    <scope>NUCLEOTIDE SEQUENCE [LARGE SCALE GENOMIC DNA]</scope>
    <source>
        <strain evidence="5">B10K-DU-001-04</strain>
        <tissue evidence="5">Muscle</tissue>
    </source>
</reference>
<dbReference type="AlphaFoldDB" id="A0A7K8X024"/>
<proteinExistence type="predicted"/>
<organism evidence="5 6">
    <name type="scientific">Eubucco bourcierii</name>
    <name type="common">red-headed barbet</name>
    <dbReference type="NCBI Taxonomy" id="91767"/>
    <lineage>
        <taxon>Eukaryota</taxon>
        <taxon>Metazoa</taxon>
        <taxon>Chordata</taxon>
        <taxon>Craniata</taxon>
        <taxon>Vertebrata</taxon>
        <taxon>Euteleostomi</taxon>
        <taxon>Archelosauria</taxon>
        <taxon>Archosauria</taxon>
        <taxon>Dinosauria</taxon>
        <taxon>Saurischia</taxon>
        <taxon>Theropoda</taxon>
        <taxon>Coelurosauria</taxon>
        <taxon>Aves</taxon>
        <taxon>Neognathae</taxon>
        <taxon>Neoaves</taxon>
        <taxon>Telluraves</taxon>
        <taxon>Coraciimorphae</taxon>
        <taxon>Piciformes</taxon>
        <taxon>Ramphastidae</taxon>
        <taxon>Eubucco</taxon>
    </lineage>
</organism>
<protein>
    <submittedName>
        <fullName evidence="5">SYNE2 protein</fullName>
    </submittedName>
</protein>
<gene>
    <name evidence="5" type="primary">Syne2_0</name>
    <name evidence="5" type="ORF">EUBBOU_R14063</name>
</gene>